<reference evidence="13" key="1">
    <citation type="submission" date="2020-07" db="EMBL/GenBank/DDBJ databases">
        <title>Huge and variable diversity of episymbiotic CPR bacteria and DPANN archaea in groundwater ecosystems.</title>
        <authorList>
            <person name="He C.Y."/>
            <person name="Keren R."/>
            <person name="Whittaker M."/>
            <person name="Farag I.F."/>
            <person name="Doudna J."/>
            <person name="Cate J.H.D."/>
            <person name="Banfield J.F."/>
        </authorList>
    </citation>
    <scope>NUCLEOTIDE SEQUENCE</scope>
    <source>
        <strain evidence="13">NC_groundwater_672_Ag_B-0.1um_62_36</strain>
    </source>
</reference>
<accession>A0A932CMB5</accession>
<dbReference type="InterPro" id="IPR011002">
    <property type="entry name" value="FliG_a-hlx"/>
</dbReference>
<comment type="caution">
    <text evidence="13">The sequence shown here is derived from an EMBL/GenBank/DDBJ whole genome shotgun (WGS) entry which is preliminary data.</text>
</comment>
<dbReference type="InterPro" id="IPR028263">
    <property type="entry name" value="FliG_N"/>
</dbReference>
<dbReference type="AlphaFoldDB" id="A0A932CMB5"/>
<evidence type="ECO:0000256" key="8">
    <source>
        <dbReference type="ARBA" id="ARBA00023136"/>
    </source>
</evidence>
<keyword evidence="7" id="KW-0283">Flagellar rotation</keyword>
<gene>
    <name evidence="13" type="primary">fliG</name>
    <name evidence="13" type="ORF">HYY20_03905</name>
</gene>
<comment type="similarity">
    <text evidence="3">Belongs to the FliG family.</text>
</comment>
<dbReference type="PRINTS" id="PR00954">
    <property type="entry name" value="FLGMOTORFLIG"/>
</dbReference>
<dbReference type="GO" id="GO:0006935">
    <property type="term" value="P:chemotaxis"/>
    <property type="evidence" value="ECO:0007669"/>
    <property type="project" value="UniProtKB-KW"/>
</dbReference>
<proteinExistence type="inferred from homology"/>
<dbReference type="SUPFAM" id="SSF48029">
    <property type="entry name" value="FliG"/>
    <property type="match status" value="2"/>
</dbReference>
<keyword evidence="5" id="KW-1003">Cell membrane</keyword>
<dbReference type="PIRSF" id="PIRSF003161">
    <property type="entry name" value="FliG"/>
    <property type="match status" value="1"/>
</dbReference>
<evidence type="ECO:0000313" key="13">
    <source>
        <dbReference type="EMBL" id="MBI2876003.1"/>
    </source>
</evidence>
<dbReference type="InterPro" id="IPR023087">
    <property type="entry name" value="Flg_Motor_Flig_C"/>
</dbReference>
<keyword evidence="13" id="KW-0969">Cilium</keyword>
<dbReference type="PANTHER" id="PTHR30534">
    <property type="entry name" value="FLAGELLAR MOTOR SWITCH PROTEIN FLIG"/>
    <property type="match status" value="1"/>
</dbReference>
<organism evidence="13 14">
    <name type="scientific">Tectimicrobiota bacterium</name>
    <dbReference type="NCBI Taxonomy" id="2528274"/>
    <lineage>
        <taxon>Bacteria</taxon>
        <taxon>Pseudomonadati</taxon>
        <taxon>Nitrospinota/Tectimicrobiota group</taxon>
        <taxon>Candidatus Tectimicrobiota</taxon>
    </lineage>
</organism>
<evidence type="ECO:0000256" key="2">
    <source>
        <dbReference type="ARBA" id="ARBA00004413"/>
    </source>
</evidence>
<evidence type="ECO:0000313" key="14">
    <source>
        <dbReference type="Proteomes" id="UP000769766"/>
    </source>
</evidence>
<evidence type="ECO:0000256" key="9">
    <source>
        <dbReference type="ARBA" id="ARBA00023143"/>
    </source>
</evidence>
<dbReference type="Pfam" id="PF14842">
    <property type="entry name" value="FliG_N"/>
    <property type="match status" value="1"/>
</dbReference>
<dbReference type="InterPro" id="IPR000090">
    <property type="entry name" value="Flg_Motor_Flig"/>
</dbReference>
<dbReference type="GO" id="GO:0003774">
    <property type="term" value="F:cytoskeletal motor activity"/>
    <property type="evidence" value="ECO:0007669"/>
    <property type="project" value="InterPro"/>
</dbReference>
<dbReference type="EMBL" id="JACPRF010000121">
    <property type="protein sequence ID" value="MBI2876003.1"/>
    <property type="molecule type" value="Genomic_DNA"/>
</dbReference>
<keyword evidence="9" id="KW-0975">Bacterial flagellum</keyword>
<dbReference type="GO" id="GO:0071973">
    <property type="term" value="P:bacterial-type flagellum-dependent cell motility"/>
    <property type="evidence" value="ECO:0007669"/>
    <property type="project" value="InterPro"/>
</dbReference>
<evidence type="ECO:0000256" key="6">
    <source>
        <dbReference type="ARBA" id="ARBA00022500"/>
    </source>
</evidence>
<evidence type="ECO:0000256" key="7">
    <source>
        <dbReference type="ARBA" id="ARBA00022779"/>
    </source>
</evidence>
<evidence type="ECO:0000259" key="11">
    <source>
        <dbReference type="Pfam" id="PF14841"/>
    </source>
</evidence>
<dbReference type="PANTHER" id="PTHR30534:SF0">
    <property type="entry name" value="FLAGELLAR MOTOR SWITCH PROTEIN FLIG"/>
    <property type="match status" value="1"/>
</dbReference>
<evidence type="ECO:0000256" key="5">
    <source>
        <dbReference type="ARBA" id="ARBA00022475"/>
    </source>
</evidence>
<feature type="domain" description="Flagellar motor switch protein FliG C-terminal" evidence="10">
    <location>
        <begin position="229"/>
        <end position="334"/>
    </location>
</feature>
<dbReference type="Pfam" id="PF01706">
    <property type="entry name" value="FliG_C"/>
    <property type="match status" value="1"/>
</dbReference>
<dbReference type="Gene3D" id="1.10.220.30">
    <property type="match status" value="3"/>
</dbReference>
<keyword evidence="8" id="KW-0472">Membrane</keyword>
<sequence length="344" mass="38274">MVEGNKNLKDLSGSKKAAVFLLALGDEMAAKILAHLDDQEIRQITPHIANTANMPVGLVDAVLEEFEKSLTNPTTIHLGGKEVARKVLSRAMGEEKAEALMREMAPIMPLSPPFQSLKEVDPKIMANFLQAEHPQTMAIILSHLEPEQSSAVLKELPEELQVDRLIRMATMDRIAADVLHEIDEVMRNQIRVGGGSTYSGERKKGKTLAPVAKLLSYMEKSSVDNLMASLSERNPELANKISDLMFVFNDLALVDDRGIQSILREVSRDDLMMALKGANDEIKEIIFRNMSDRARQMLEEDLEVMGPVRLSDVERAQKAIVKVASRLESEGKIVVRRGWDEIVA</sequence>
<keyword evidence="13" id="KW-0966">Cell projection</keyword>
<evidence type="ECO:0000256" key="1">
    <source>
        <dbReference type="ARBA" id="ARBA00004117"/>
    </source>
</evidence>
<protein>
    <recommendedName>
        <fullName evidence="4">Flagellar motor switch protein FliG</fullName>
    </recommendedName>
</protein>
<dbReference type="GO" id="GO:0009425">
    <property type="term" value="C:bacterial-type flagellum basal body"/>
    <property type="evidence" value="ECO:0007669"/>
    <property type="project" value="UniProtKB-SubCell"/>
</dbReference>
<dbReference type="Proteomes" id="UP000769766">
    <property type="component" value="Unassembled WGS sequence"/>
</dbReference>
<evidence type="ECO:0000256" key="3">
    <source>
        <dbReference type="ARBA" id="ARBA00010299"/>
    </source>
</evidence>
<dbReference type="NCBIfam" id="TIGR00207">
    <property type="entry name" value="fliG"/>
    <property type="match status" value="1"/>
</dbReference>
<keyword evidence="6" id="KW-0145">Chemotaxis</keyword>
<comment type="subcellular location">
    <subcellularLocation>
        <location evidence="1">Bacterial flagellum basal body</location>
    </subcellularLocation>
    <subcellularLocation>
        <location evidence="2">Cell membrane</location>
        <topology evidence="2">Peripheral membrane protein</topology>
        <orientation evidence="2">Cytoplasmic side</orientation>
    </subcellularLocation>
</comment>
<evidence type="ECO:0000259" key="12">
    <source>
        <dbReference type="Pfam" id="PF14842"/>
    </source>
</evidence>
<keyword evidence="13" id="KW-0282">Flagellum</keyword>
<dbReference type="Pfam" id="PF14841">
    <property type="entry name" value="FliG_M"/>
    <property type="match status" value="1"/>
</dbReference>
<feature type="domain" description="Flagellar motor switch protein FliG middle" evidence="11">
    <location>
        <begin position="122"/>
        <end position="191"/>
    </location>
</feature>
<dbReference type="InterPro" id="IPR032779">
    <property type="entry name" value="FliG_M"/>
</dbReference>
<feature type="domain" description="Flagellar motor switch protein FliG N-terminal" evidence="12">
    <location>
        <begin position="11"/>
        <end position="104"/>
    </location>
</feature>
<dbReference type="GO" id="GO:0005886">
    <property type="term" value="C:plasma membrane"/>
    <property type="evidence" value="ECO:0007669"/>
    <property type="project" value="UniProtKB-SubCell"/>
</dbReference>
<name>A0A932CMB5_UNCTE</name>
<evidence type="ECO:0000256" key="4">
    <source>
        <dbReference type="ARBA" id="ARBA00021870"/>
    </source>
</evidence>
<evidence type="ECO:0000259" key="10">
    <source>
        <dbReference type="Pfam" id="PF01706"/>
    </source>
</evidence>